<reference evidence="11" key="1">
    <citation type="submission" date="2018-01" db="EMBL/GenBank/DDBJ databases">
        <authorList>
            <person name="Mao J.F."/>
        </authorList>
    </citation>
    <scope>NUCLEOTIDE SEQUENCE</scope>
    <source>
        <strain evidence="11">Huo1</strain>
        <tissue evidence="11">Leaf</tissue>
    </source>
</reference>
<evidence type="ECO:0000256" key="3">
    <source>
        <dbReference type="ARBA" id="ARBA00022679"/>
    </source>
</evidence>
<dbReference type="InterPro" id="IPR000719">
    <property type="entry name" value="Prot_kinase_dom"/>
</dbReference>
<reference evidence="11" key="2">
    <citation type="submission" date="2020-08" db="EMBL/GenBank/DDBJ databases">
        <title>Plant Genome Project.</title>
        <authorList>
            <person name="Zhang R.-G."/>
        </authorList>
    </citation>
    <scope>NUCLEOTIDE SEQUENCE</scope>
    <source>
        <strain evidence="11">Huo1</strain>
        <tissue evidence="11">Leaf</tissue>
    </source>
</reference>
<keyword evidence="7" id="KW-0449">Lipoprotein</keyword>
<dbReference type="InterPro" id="IPR001245">
    <property type="entry name" value="Ser-Thr/Tyr_kinase_cat_dom"/>
</dbReference>
<evidence type="ECO:0000256" key="7">
    <source>
        <dbReference type="ARBA" id="ARBA00023288"/>
    </source>
</evidence>
<feature type="compositionally biased region" description="Basic and acidic residues" evidence="9">
    <location>
        <begin position="23"/>
        <end position="56"/>
    </location>
</feature>
<dbReference type="GO" id="GO:0005886">
    <property type="term" value="C:plasma membrane"/>
    <property type="evidence" value="ECO:0007669"/>
    <property type="project" value="UniProtKB-SubCell"/>
</dbReference>
<feature type="compositionally biased region" description="Basic and acidic residues" evidence="9">
    <location>
        <begin position="274"/>
        <end position="284"/>
    </location>
</feature>
<feature type="domain" description="Protein kinase" evidence="10">
    <location>
        <begin position="78"/>
        <end position="374"/>
    </location>
</feature>
<organism evidence="11">
    <name type="scientific">Salvia splendens</name>
    <name type="common">Scarlet sage</name>
    <dbReference type="NCBI Taxonomy" id="180675"/>
    <lineage>
        <taxon>Eukaryota</taxon>
        <taxon>Viridiplantae</taxon>
        <taxon>Streptophyta</taxon>
        <taxon>Embryophyta</taxon>
        <taxon>Tracheophyta</taxon>
        <taxon>Spermatophyta</taxon>
        <taxon>Magnoliopsida</taxon>
        <taxon>eudicotyledons</taxon>
        <taxon>Gunneridae</taxon>
        <taxon>Pentapetalae</taxon>
        <taxon>asterids</taxon>
        <taxon>lamiids</taxon>
        <taxon>Lamiales</taxon>
        <taxon>Lamiaceae</taxon>
        <taxon>Nepetoideae</taxon>
        <taxon>Mentheae</taxon>
        <taxon>Salviinae</taxon>
        <taxon>Salvia</taxon>
        <taxon>Salvia subgen. Calosphace</taxon>
        <taxon>core Calosphace</taxon>
    </lineage>
</organism>
<dbReference type="EMBL" id="PNBA02000001">
    <property type="protein sequence ID" value="KAG6435469.1"/>
    <property type="molecule type" value="Genomic_DNA"/>
</dbReference>
<keyword evidence="12" id="KW-1185">Reference proteome</keyword>
<dbReference type="InterPro" id="IPR011009">
    <property type="entry name" value="Kinase-like_dom_sf"/>
</dbReference>
<evidence type="ECO:0000313" key="12">
    <source>
        <dbReference type="Proteomes" id="UP000298416"/>
    </source>
</evidence>
<evidence type="ECO:0000256" key="5">
    <source>
        <dbReference type="ARBA" id="ARBA00022840"/>
    </source>
</evidence>
<dbReference type="GO" id="GO:0005524">
    <property type="term" value="F:ATP binding"/>
    <property type="evidence" value="ECO:0007669"/>
    <property type="project" value="UniProtKB-UniRule"/>
</dbReference>
<keyword evidence="2" id="KW-0418">Kinase</keyword>
<protein>
    <recommendedName>
        <fullName evidence="10">Protein kinase domain-containing protein</fullName>
    </recommendedName>
</protein>
<evidence type="ECO:0000313" key="11">
    <source>
        <dbReference type="EMBL" id="KAG6435469.1"/>
    </source>
</evidence>
<keyword evidence="2" id="KW-0723">Serine/threonine-protein kinase</keyword>
<feature type="compositionally biased region" description="Basic and acidic residues" evidence="9">
    <location>
        <begin position="365"/>
        <end position="374"/>
    </location>
</feature>
<evidence type="ECO:0000256" key="1">
    <source>
        <dbReference type="ARBA" id="ARBA00004193"/>
    </source>
</evidence>
<dbReference type="PROSITE" id="PS00107">
    <property type="entry name" value="PROTEIN_KINASE_ATP"/>
    <property type="match status" value="1"/>
</dbReference>
<feature type="compositionally biased region" description="Basic and acidic residues" evidence="9">
    <location>
        <begin position="305"/>
        <end position="314"/>
    </location>
</feature>
<evidence type="ECO:0000256" key="6">
    <source>
        <dbReference type="ARBA" id="ARBA00023136"/>
    </source>
</evidence>
<dbReference type="SUPFAM" id="SSF56112">
    <property type="entry name" value="Protein kinase-like (PK-like)"/>
    <property type="match status" value="1"/>
</dbReference>
<sequence>MGCFSCFGSSEKEANKSSNGLKEASKKGSVKEGSKGYVINEDKSRSRDGKDGKKEMTVTKQPARIFTFDELSVATKYFRPELLLGEGGFGRVFKGQLDTGEAVAVKQLDRHGDQGSREFSVEILMLSLLHHPNLIRLIGHCSQGTQRLLVYEFMPLGSLEDHLHDIYTFGVVFLEIITGRRAVGNMGGGEYNLVAWARPLLKDRKQFRTMADPLLQNHYPMHGLYRALAVVAMCVQEKAVLRPLIGEVVTALTFLTSQRYDPNAPSLSRGGTPRHRDTCRRISDADSLGDSGQGGHEGSPSVRKNSRDSVRDSNEGAQLQMIDTGAVDKPDRSDPKRSLDREMAVAAAKAWGEKGREKKRTSASGDDKGNDTCE</sequence>
<name>A0A8X8YNZ3_SALSN</name>
<dbReference type="PANTHER" id="PTHR47985:SF44">
    <property type="entry name" value="SERINE_THREONINE-PROTEIN KINASE PBS1"/>
    <property type="match status" value="1"/>
</dbReference>
<feature type="region of interest" description="Disordered" evidence="9">
    <location>
        <begin position="1"/>
        <end position="56"/>
    </location>
</feature>
<dbReference type="PANTHER" id="PTHR47985">
    <property type="entry name" value="OS07G0668900 PROTEIN"/>
    <property type="match status" value="1"/>
</dbReference>
<evidence type="ECO:0000259" key="10">
    <source>
        <dbReference type="PROSITE" id="PS50011"/>
    </source>
</evidence>
<evidence type="ECO:0000256" key="8">
    <source>
        <dbReference type="PROSITE-ProRule" id="PRU10141"/>
    </source>
</evidence>
<keyword evidence="4 8" id="KW-0547">Nucleotide-binding</keyword>
<evidence type="ECO:0000256" key="4">
    <source>
        <dbReference type="ARBA" id="ARBA00022741"/>
    </source>
</evidence>
<feature type="compositionally biased region" description="Basic and acidic residues" evidence="9">
    <location>
        <begin position="326"/>
        <end position="343"/>
    </location>
</feature>
<keyword evidence="3" id="KW-0808">Transferase</keyword>
<proteinExistence type="predicted"/>
<evidence type="ECO:0000256" key="9">
    <source>
        <dbReference type="SAM" id="MobiDB-lite"/>
    </source>
</evidence>
<dbReference type="Pfam" id="PF07714">
    <property type="entry name" value="PK_Tyr_Ser-Thr"/>
    <property type="match status" value="1"/>
</dbReference>
<comment type="caution">
    <text evidence="11">The sequence shown here is derived from an EMBL/GenBank/DDBJ whole genome shotgun (WGS) entry which is preliminary data.</text>
</comment>
<dbReference type="PROSITE" id="PS50011">
    <property type="entry name" value="PROTEIN_KINASE_DOM"/>
    <property type="match status" value="1"/>
</dbReference>
<evidence type="ECO:0000256" key="2">
    <source>
        <dbReference type="ARBA" id="ARBA00022527"/>
    </source>
</evidence>
<keyword evidence="5 8" id="KW-0067">ATP-binding</keyword>
<dbReference type="Proteomes" id="UP000298416">
    <property type="component" value="Unassembled WGS sequence"/>
</dbReference>
<accession>A0A8X8YNZ3</accession>
<keyword evidence="6" id="KW-0472">Membrane</keyword>
<dbReference type="InterPro" id="IPR017441">
    <property type="entry name" value="Protein_kinase_ATP_BS"/>
</dbReference>
<dbReference type="FunFam" id="3.30.200.20:FF:000178">
    <property type="entry name" value="serine/threonine-protein kinase PBS1-like"/>
    <property type="match status" value="1"/>
</dbReference>
<dbReference type="Gene3D" id="3.30.200.20">
    <property type="entry name" value="Phosphorylase Kinase, domain 1"/>
    <property type="match status" value="1"/>
</dbReference>
<gene>
    <name evidence="11" type="ORF">SASPL_100343</name>
</gene>
<dbReference type="GO" id="GO:0004674">
    <property type="term" value="F:protein serine/threonine kinase activity"/>
    <property type="evidence" value="ECO:0007669"/>
    <property type="project" value="UniProtKB-KW"/>
</dbReference>
<feature type="region of interest" description="Disordered" evidence="9">
    <location>
        <begin position="262"/>
        <end position="374"/>
    </location>
</feature>
<comment type="subcellular location">
    <subcellularLocation>
        <location evidence="1">Cell membrane</location>
        <topology evidence="1">Lipid-anchor</topology>
    </subcellularLocation>
</comment>
<feature type="binding site" evidence="8">
    <location>
        <position position="106"/>
    </location>
    <ligand>
        <name>ATP</name>
        <dbReference type="ChEBI" id="CHEBI:30616"/>
    </ligand>
</feature>
<dbReference type="AlphaFoldDB" id="A0A8X8YNZ3"/>